<keyword evidence="2" id="KW-1185">Reference proteome</keyword>
<dbReference type="EMBL" id="OV170228">
    <property type="protein sequence ID" value="CAH0729273.1"/>
    <property type="molecule type" value="Genomic_DNA"/>
</dbReference>
<feature type="non-terminal residue" evidence="1">
    <location>
        <position position="131"/>
    </location>
</feature>
<proteinExistence type="predicted"/>
<accession>A0A8J9V051</accession>
<dbReference type="AlphaFoldDB" id="A0A8J9V051"/>
<sequence>MNLAGYLIMLTNLQNYHDTYENINNVSIRVAEVGKLADEILSNPSIWEKFSQNGYYRDGNIGKYTTRNILEYIYYGEGNPKESGIMLTLHFSENSPLIDSGPLGIFAHEKDLHPDIVAAVEDYFNAGKVGR</sequence>
<organism evidence="1 2">
    <name type="scientific">Brenthis ino</name>
    <name type="common">lesser marbled fritillary</name>
    <dbReference type="NCBI Taxonomy" id="405034"/>
    <lineage>
        <taxon>Eukaryota</taxon>
        <taxon>Metazoa</taxon>
        <taxon>Ecdysozoa</taxon>
        <taxon>Arthropoda</taxon>
        <taxon>Hexapoda</taxon>
        <taxon>Insecta</taxon>
        <taxon>Pterygota</taxon>
        <taxon>Neoptera</taxon>
        <taxon>Endopterygota</taxon>
        <taxon>Lepidoptera</taxon>
        <taxon>Glossata</taxon>
        <taxon>Ditrysia</taxon>
        <taxon>Papilionoidea</taxon>
        <taxon>Nymphalidae</taxon>
        <taxon>Heliconiinae</taxon>
        <taxon>Argynnini</taxon>
        <taxon>Brenthis</taxon>
    </lineage>
</organism>
<protein>
    <submittedName>
        <fullName evidence="1">Uncharacterized protein</fullName>
    </submittedName>
</protein>
<dbReference type="OrthoDB" id="7378923at2759"/>
<reference evidence="1" key="1">
    <citation type="submission" date="2021-12" db="EMBL/GenBank/DDBJ databases">
        <authorList>
            <person name="Martin H S."/>
        </authorList>
    </citation>
    <scope>NUCLEOTIDE SEQUENCE</scope>
</reference>
<name>A0A8J9V051_9NEOP</name>
<evidence type="ECO:0000313" key="1">
    <source>
        <dbReference type="EMBL" id="CAH0729273.1"/>
    </source>
</evidence>
<dbReference type="Proteomes" id="UP000838878">
    <property type="component" value="Chromosome 8"/>
</dbReference>
<evidence type="ECO:0000313" key="2">
    <source>
        <dbReference type="Proteomes" id="UP000838878"/>
    </source>
</evidence>
<gene>
    <name evidence="1" type="ORF">BINO364_LOCUS14392</name>
</gene>